<dbReference type="EMBL" id="FUZZ01000001">
    <property type="protein sequence ID" value="SKC96452.1"/>
    <property type="molecule type" value="Genomic_DNA"/>
</dbReference>
<dbReference type="GO" id="GO:0008897">
    <property type="term" value="F:holo-[acyl-carrier-protein] synthase activity"/>
    <property type="evidence" value="ECO:0007669"/>
    <property type="project" value="InterPro"/>
</dbReference>
<name>A0A1T5N7L8_9BACT</name>
<proteinExistence type="predicted"/>
<dbReference type="Pfam" id="PF01648">
    <property type="entry name" value="ACPS"/>
    <property type="match status" value="1"/>
</dbReference>
<dbReference type="RefSeq" id="WP_079468013.1">
    <property type="nucleotide sequence ID" value="NZ_FUZZ01000001.1"/>
</dbReference>
<keyword evidence="1 3" id="KW-0808">Transferase</keyword>
<reference evidence="3 4" key="1">
    <citation type="submission" date="2017-02" db="EMBL/GenBank/DDBJ databases">
        <authorList>
            <person name="Peterson S.W."/>
        </authorList>
    </citation>
    <scope>NUCLEOTIDE SEQUENCE [LARGE SCALE GENOMIC DNA]</scope>
    <source>
        <strain evidence="3 4">DSM 18108</strain>
    </source>
</reference>
<dbReference type="GO" id="GO:0000287">
    <property type="term" value="F:magnesium ion binding"/>
    <property type="evidence" value="ECO:0007669"/>
    <property type="project" value="InterPro"/>
</dbReference>
<organism evidence="3 4">
    <name type="scientific">Chitinophaga ginsengisegetis</name>
    <dbReference type="NCBI Taxonomy" id="393003"/>
    <lineage>
        <taxon>Bacteria</taxon>
        <taxon>Pseudomonadati</taxon>
        <taxon>Bacteroidota</taxon>
        <taxon>Chitinophagia</taxon>
        <taxon>Chitinophagales</taxon>
        <taxon>Chitinophagaceae</taxon>
        <taxon>Chitinophaga</taxon>
    </lineage>
</organism>
<feature type="domain" description="4'-phosphopantetheinyl transferase" evidence="2">
    <location>
        <begin position="2"/>
        <end position="83"/>
    </location>
</feature>
<evidence type="ECO:0000256" key="1">
    <source>
        <dbReference type="ARBA" id="ARBA00022679"/>
    </source>
</evidence>
<evidence type="ECO:0000313" key="3">
    <source>
        <dbReference type="EMBL" id="SKC96452.1"/>
    </source>
</evidence>
<evidence type="ECO:0000259" key="2">
    <source>
        <dbReference type="Pfam" id="PF01648"/>
    </source>
</evidence>
<gene>
    <name evidence="3" type="ORF">SAMN05660461_0695</name>
</gene>
<sequence length="193" mass="22392">MIGNDIIDLRAAATESRIDRKGFLEKLFLPEEIRMIREAATPAIFTWLLWSCKEAVYKIVHRNTRERRYAPQRFSCQVEQDVTSTGCYNGIVLYNQHTYCYQSFITDHCIHTYAAENPRLIQHAAVFTKQAAGENYADFMQEVLSLQELFYKDDNGIPYILHREDGRSMPVSVSHHGKYCGIVKLKDFGKYPL</sequence>
<dbReference type="Gene3D" id="3.90.470.20">
    <property type="entry name" value="4'-phosphopantetheinyl transferase domain"/>
    <property type="match status" value="1"/>
</dbReference>
<dbReference type="AlphaFoldDB" id="A0A1T5N7L8"/>
<dbReference type="SUPFAM" id="SSF56214">
    <property type="entry name" value="4'-phosphopantetheinyl transferase"/>
    <property type="match status" value="1"/>
</dbReference>
<accession>A0A1T5N7L8</accession>
<dbReference type="InterPro" id="IPR037143">
    <property type="entry name" value="4-PPantetheinyl_Trfase_dom_sf"/>
</dbReference>
<dbReference type="Proteomes" id="UP000190166">
    <property type="component" value="Unassembled WGS sequence"/>
</dbReference>
<dbReference type="STRING" id="393003.SAMN05660461_0695"/>
<dbReference type="InterPro" id="IPR008278">
    <property type="entry name" value="4-PPantetheinyl_Trfase_dom"/>
</dbReference>
<protein>
    <submittedName>
        <fullName evidence="3">4'-phosphopantetheinyl transferase superfamily protein</fullName>
    </submittedName>
</protein>
<evidence type="ECO:0000313" key="4">
    <source>
        <dbReference type="Proteomes" id="UP000190166"/>
    </source>
</evidence>
<keyword evidence="4" id="KW-1185">Reference proteome</keyword>